<keyword evidence="6" id="KW-0862">Zinc</keyword>
<keyword evidence="7" id="KW-0482">Metalloprotease</keyword>
<dbReference type="Gene3D" id="1.10.1380.10">
    <property type="entry name" value="Neutral endopeptidase , domain2"/>
    <property type="match status" value="1"/>
</dbReference>
<comment type="caution">
    <text evidence="8">The sequence shown here is derived from an EMBL/GenBank/DDBJ whole genome shotgun (WGS) entry which is preliminary data.</text>
</comment>
<dbReference type="PANTHER" id="PTHR11733:SF167">
    <property type="entry name" value="FI17812P1-RELATED"/>
    <property type="match status" value="1"/>
</dbReference>
<dbReference type="InterPro" id="IPR008753">
    <property type="entry name" value="Peptidase_M13_N"/>
</dbReference>
<dbReference type="InterPro" id="IPR042089">
    <property type="entry name" value="Peptidase_M13_dom_2"/>
</dbReference>
<keyword evidence="5" id="KW-0378">Hydrolase</keyword>
<dbReference type="InterPro" id="IPR024079">
    <property type="entry name" value="MetalloPept_cat_dom_sf"/>
</dbReference>
<dbReference type="CDD" id="cd08662">
    <property type="entry name" value="M13"/>
    <property type="match status" value="1"/>
</dbReference>
<evidence type="ECO:0000256" key="5">
    <source>
        <dbReference type="ARBA" id="ARBA00022801"/>
    </source>
</evidence>
<dbReference type="Pfam" id="PF05649">
    <property type="entry name" value="Peptidase_M13_N"/>
    <property type="match status" value="1"/>
</dbReference>
<sequence>MSRDKDYEAKARLMDSDSEEEIWSHKSKKKPSKIGCSSTEQQLVVVLIVCIFIILAMGVFLLYQQFKVKSMEQVCDTPNCVRTTGSLLTNMDLNADPCVDYYEYACGRYAEETTIPPEKSKFGSFNRVLVKNLATVKKLLDKEGAEYQGKNSTSIKKAKDYYKACMNTSRVDERGAAPLRKLLKDFGSWTVTSGDSGTWDESSWRLNDTLVLLHQHNIQSFFEMGVSMDSKNTSNNIIAFEQSGLTLDESNFYDGDSAKKLKKAYIDYFTQVGVLLGAKRADVNMVANEVYDFEYKLAKAFIPKEELLDPVQYYHKVPLRNLTETIGSMFSMKDYMRAMFGKEIPETELVLSYTPSYFTKMVAIVRSTPPRTLANYMMWNVVDASIGYLPVPFREAALILTNALSGVSALSPTWERCVAKTTDVVGFASSALFLEQHFTEKDKNLTENLVKRLREALIDNLPSVEWMDKTTRDRAKDKAEAIVQFIGYPDFVKNVDKLDEHYKELNVSDDEFFENMLRARRYGNRRNIKDYGKPPDKTRWSMKPTEVNAYYSSTSNKIVFPAGILQKPFYSSEFPMVINFGAMGMVVGHELTHGFDNRGRKFDKVGNMVNWWTNKSAEAYEVRSKCIEDQYSKYTILGKHVNGKTTLGENIADNGGVNIAFKAYEKWRSEQSGNQPVLPALNMTNNQLFYLGFAQVWCSYYTPTYAKNALVTDVHGPVKWRVNGVLSNNKDFAKAYKCAENSPMNPAKKCVVW</sequence>
<evidence type="ECO:0000256" key="3">
    <source>
        <dbReference type="ARBA" id="ARBA00022670"/>
    </source>
</evidence>
<comment type="similarity">
    <text evidence="2">Belongs to the peptidase M13 family.</text>
</comment>
<dbReference type="AlphaFoldDB" id="A0A8J1TRZ7"/>
<evidence type="ECO:0000256" key="4">
    <source>
        <dbReference type="ARBA" id="ARBA00022723"/>
    </source>
</evidence>
<dbReference type="OrthoDB" id="6475849at2759"/>
<dbReference type="PRINTS" id="PR00786">
    <property type="entry name" value="NEPRILYSIN"/>
</dbReference>
<evidence type="ECO:0000256" key="6">
    <source>
        <dbReference type="ARBA" id="ARBA00022833"/>
    </source>
</evidence>
<evidence type="ECO:0000256" key="2">
    <source>
        <dbReference type="ARBA" id="ARBA00007357"/>
    </source>
</evidence>
<evidence type="ECO:0000256" key="1">
    <source>
        <dbReference type="ARBA" id="ARBA00001947"/>
    </source>
</evidence>
<evidence type="ECO:0000313" key="9">
    <source>
        <dbReference type="Proteomes" id="UP000749559"/>
    </source>
</evidence>
<dbReference type="Proteomes" id="UP000749559">
    <property type="component" value="Unassembled WGS sequence"/>
</dbReference>
<keyword evidence="4" id="KW-0479">Metal-binding</keyword>
<dbReference type="Pfam" id="PF01431">
    <property type="entry name" value="Peptidase_M13"/>
    <property type="match status" value="1"/>
</dbReference>
<dbReference type="PANTHER" id="PTHR11733">
    <property type="entry name" value="ZINC METALLOPROTEASE FAMILY M13 NEPRILYSIN-RELATED"/>
    <property type="match status" value="1"/>
</dbReference>
<proteinExistence type="inferred from homology"/>
<dbReference type="PROSITE" id="PS51885">
    <property type="entry name" value="NEPRILYSIN"/>
    <property type="match status" value="1"/>
</dbReference>
<reference evidence="8" key="1">
    <citation type="submission" date="2022-03" db="EMBL/GenBank/DDBJ databases">
        <authorList>
            <person name="Martin C."/>
        </authorList>
    </citation>
    <scope>NUCLEOTIDE SEQUENCE</scope>
</reference>
<dbReference type="Gene3D" id="3.40.390.10">
    <property type="entry name" value="Collagenase (Catalytic Domain)"/>
    <property type="match status" value="1"/>
</dbReference>
<dbReference type="EMBL" id="CAIIXF020000007">
    <property type="protein sequence ID" value="CAH1789738.1"/>
    <property type="molecule type" value="Genomic_DNA"/>
</dbReference>
<dbReference type="GO" id="GO:0046872">
    <property type="term" value="F:metal ion binding"/>
    <property type="evidence" value="ECO:0007669"/>
    <property type="project" value="UniProtKB-KW"/>
</dbReference>
<dbReference type="GO" id="GO:0004222">
    <property type="term" value="F:metalloendopeptidase activity"/>
    <property type="evidence" value="ECO:0007669"/>
    <property type="project" value="InterPro"/>
</dbReference>
<dbReference type="SUPFAM" id="SSF55486">
    <property type="entry name" value="Metalloproteases ('zincins'), catalytic domain"/>
    <property type="match status" value="1"/>
</dbReference>
<dbReference type="InterPro" id="IPR018497">
    <property type="entry name" value="Peptidase_M13_C"/>
</dbReference>
<dbReference type="GO" id="GO:0005886">
    <property type="term" value="C:plasma membrane"/>
    <property type="evidence" value="ECO:0007669"/>
    <property type="project" value="TreeGrafter"/>
</dbReference>
<keyword evidence="3" id="KW-0645">Protease</keyword>
<evidence type="ECO:0000313" key="8">
    <source>
        <dbReference type="EMBL" id="CAH1789738.1"/>
    </source>
</evidence>
<evidence type="ECO:0000256" key="7">
    <source>
        <dbReference type="ARBA" id="ARBA00023049"/>
    </source>
</evidence>
<dbReference type="GO" id="GO:0016485">
    <property type="term" value="P:protein processing"/>
    <property type="evidence" value="ECO:0007669"/>
    <property type="project" value="TreeGrafter"/>
</dbReference>
<name>A0A8J1TRZ7_OWEFU</name>
<organism evidence="8 9">
    <name type="scientific">Owenia fusiformis</name>
    <name type="common">Polychaete worm</name>
    <dbReference type="NCBI Taxonomy" id="6347"/>
    <lineage>
        <taxon>Eukaryota</taxon>
        <taxon>Metazoa</taxon>
        <taxon>Spiralia</taxon>
        <taxon>Lophotrochozoa</taxon>
        <taxon>Annelida</taxon>
        <taxon>Polychaeta</taxon>
        <taxon>Sedentaria</taxon>
        <taxon>Canalipalpata</taxon>
        <taxon>Sabellida</taxon>
        <taxon>Oweniida</taxon>
        <taxon>Oweniidae</taxon>
        <taxon>Owenia</taxon>
    </lineage>
</organism>
<dbReference type="InterPro" id="IPR000718">
    <property type="entry name" value="Peptidase_M13"/>
</dbReference>
<keyword evidence="9" id="KW-1185">Reference proteome</keyword>
<accession>A0A8J1TRZ7</accession>
<protein>
    <submittedName>
        <fullName evidence="8">Uncharacterized protein</fullName>
    </submittedName>
</protein>
<comment type="cofactor">
    <cofactor evidence="1">
        <name>Zn(2+)</name>
        <dbReference type="ChEBI" id="CHEBI:29105"/>
    </cofactor>
</comment>
<gene>
    <name evidence="8" type="ORF">OFUS_LOCUS15044</name>
</gene>